<name>A0A494TGS7_SPHPE</name>
<dbReference type="OrthoDB" id="5749006at2"/>
<keyword evidence="1" id="KW-0472">Membrane</keyword>
<keyword evidence="4" id="KW-1185">Reference proteome</keyword>
<dbReference type="GO" id="GO:0090313">
    <property type="term" value="P:regulation of protein targeting to membrane"/>
    <property type="evidence" value="ECO:0007669"/>
    <property type="project" value="TreeGrafter"/>
</dbReference>
<evidence type="ECO:0000259" key="2">
    <source>
        <dbReference type="Pfam" id="PF05170"/>
    </source>
</evidence>
<feature type="domain" description="AsmA" evidence="2">
    <location>
        <begin position="307"/>
        <end position="555"/>
    </location>
</feature>
<proteinExistence type="predicted"/>
<feature type="transmembrane region" description="Helical" evidence="1">
    <location>
        <begin position="24"/>
        <end position="47"/>
    </location>
</feature>
<evidence type="ECO:0000313" key="4">
    <source>
        <dbReference type="Proteomes" id="UP000276254"/>
    </source>
</evidence>
<evidence type="ECO:0000313" key="3">
    <source>
        <dbReference type="EMBL" id="AYJ86644.1"/>
    </source>
</evidence>
<dbReference type="RefSeq" id="WP_121153269.1">
    <property type="nucleotide sequence ID" value="NZ_CP032829.1"/>
</dbReference>
<accession>A0A494TGS7</accession>
<dbReference type="Pfam" id="PF05170">
    <property type="entry name" value="AsmA"/>
    <property type="match status" value="1"/>
</dbReference>
<dbReference type="KEGG" id="spha:D3Y57_12545"/>
<evidence type="ECO:0000256" key="1">
    <source>
        <dbReference type="SAM" id="Phobius"/>
    </source>
</evidence>
<dbReference type="AlphaFoldDB" id="A0A494TGS7"/>
<dbReference type="Proteomes" id="UP000276254">
    <property type="component" value="Chromosome"/>
</dbReference>
<organism evidence="3 4">
    <name type="scientific">Sphingomonas paeninsulae</name>
    <dbReference type="NCBI Taxonomy" id="2319844"/>
    <lineage>
        <taxon>Bacteria</taxon>
        <taxon>Pseudomonadati</taxon>
        <taxon>Pseudomonadota</taxon>
        <taxon>Alphaproteobacteria</taxon>
        <taxon>Sphingomonadales</taxon>
        <taxon>Sphingomonadaceae</taxon>
        <taxon>Sphingomonas</taxon>
    </lineage>
</organism>
<gene>
    <name evidence="3" type="ORF">D3Y57_12545</name>
</gene>
<keyword evidence="1" id="KW-0812">Transmembrane</keyword>
<dbReference type="InterPro" id="IPR052894">
    <property type="entry name" value="AsmA-related"/>
</dbReference>
<dbReference type="PANTHER" id="PTHR30441">
    <property type="entry name" value="DUF748 DOMAIN-CONTAINING PROTEIN"/>
    <property type="match status" value="1"/>
</dbReference>
<dbReference type="EMBL" id="CP032829">
    <property type="protein sequence ID" value="AYJ86644.1"/>
    <property type="molecule type" value="Genomic_DNA"/>
</dbReference>
<sequence>MAEADPNFRPDRARLVRRVPDSAIAAPLAILSAIIGLIILAWLILYITKGRFLRHPFERTVSSLLQRDVRVAGDFQLYFDPIDTKFVAEGLTISNPAWRGGEFFESKRIDTRIATLPLIFGTRRVKWLDLTNGKLDLAWDKAHKRNTFTFGDPDKKGKPFELPDIRTAQIVGTKISYLDPSLLLKTDISVETIRATDTRFAGDIRFTGNGTMRAIPFTLSGSLMSPNTTLAGGKNRLALAVRSGRTSLDVAGTLPGATVIEGADLKLLARGPNLSLLFDFLGVAIPDTRTFRVTSDLTKAGVDWKFTRLAGRFGDSDLGGTMTVSVPVGGRLNIAADLRTNTLDIIDAGPFIGYEPARLEAGKVAVPVAGIPRILPDAPLRIEAIKRFDAQVKYHVQNIRAKNVPISNIALNLDLNDSILKLSPLTFDMADGHLWSDISINARGAPVRTAYDIRLSPTPMGKLLARFGADQSGTTGTVKARIQMTGVGDSVRTSLASSNGRIAIIIPHGTFWTRNIQLAELDLGTYFQKLVMEKLKKPVEINCGLIAFTVRNGVAAADPILIDTTKNVIAGRGSFSFKDESLDLAFRGDGKKFSLFSAQSPIGVNGHFAKPGISVISEQLLGRAGVSVGLGLIASPLAAVLAFVDIGDAKSAQCGPILSGATANAQRTTKGQPRGDVGNGTASKQKKKFLGIF</sequence>
<dbReference type="GO" id="GO:0005886">
    <property type="term" value="C:plasma membrane"/>
    <property type="evidence" value="ECO:0007669"/>
    <property type="project" value="TreeGrafter"/>
</dbReference>
<dbReference type="InterPro" id="IPR007844">
    <property type="entry name" value="AsmA"/>
</dbReference>
<protein>
    <submittedName>
        <fullName evidence="3">AsmA family protein</fullName>
    </submittedName>
</protein>
<keyword evidence="1" id="KW-1133">Transmembrane helix</keyword>
<dbReference type="PANTHER" id="PTHR30441:SF9">
    <property type="entry name" value="ASMA FAMILY PROTEIN YHJG"/>
    <property type="match status" value="1"/>
</dbReference>
<reference evidence="3 4" key="1">
    <citation type="submission" date="2018-09" db="EMBL/GenBank/DDBJ databases">
        <title>Sphingomonas peninsula sp. nov., isolated from fildes peninsula, Antarctic soil.</title>
        <authorList>
            <person name="Yingchao G."/>
        </authorList>
    </citation>
    <scope>NUCLEOTIDE SEQUENCE [LARGE SCALE GENOMIC DNA]</scope>
    <source>
        <strain evidence="3 4">YZ-8</strain>
    </source>
</reference>